<dbReference type="InterPro" id="IPR053840">
    <property type="entry name" value="Hfq_1"/>
</dbReference>
<proteinExistence type="predicted"/>
<dbReference type="Gene3D" id="2.30.30.100">
    <property type="match status" value="1"/>
</dbReference>
<dbReference type="Proteomes" id="UP000622533">
    <property type="component" value="Unassembled WGS sequence"/>
</dbReference>
<reference evidence="2" key="1">
    <citation type="submission" date="2020-10" db="EMBL/GenBank/DDBJ databases">
        <authorList>
            <person name="Castelo-Branco R."/>
            <person name="Eusebio N."/>
            <person name="Adriana R."/>
            <person name="Vieira A."/>
            <person name="Brugerolle De Fraissinette N."/>
            <person name="Rezende De Castro R."/>
            <person name="Schneider M.P."/>
            <person name="Vasconcelos V."/>
            <person name="Leao P.N."/>
        </authorList>
    </citation>
    <scope>NUCLEOTIDE SEQUENCE</scope>
    <source>
        <strain evidence="2">LEGE 12446</strain>
    </source>
</reference>
<dbReference type="RefSeq" id="WP_193913577.1">
    <property type="nucleotide sequence ID" value="NZ_JADEXS020000001.1"/>
</dbReference>
<evidence type="ECO:0000259" key="1">
    <source>
        <dbReference type="Pfam" id="PF21979"/>
    </source>
</evidence>
<protein>
    <submittedName>
        <fullName evidence="2">RNA chaperone Hfq</fullName>
    </submittedName>
</protein>
<evidence type="ECO:0000313" key="2">
    <source>
        <dbReference type="EMBL" id="MBE9021458.1"/>
    </source>
</evidence>
<name>A0A8J6ZRA1_DESMC</name>
<dbReference type="InterPro" id="IPR010920">
    <property type="entry name" value="LSM_dom_sf"/>
</dbReference>
<dbReference type="EMBL" id="JADEXS010000023">
    <property type="protein sequence ID" value="MBE9021458.1"/>
    <property type="molecule type" value="Genomic_DNA"/>
</dbReference>
<accession>A0A8J6ZRA1</accession>
<dbReference type="NCBIfam" id="NF047718">
    <property type="entry name" value="Hfq_rel_Cyano"/>
    <property type="match status" value="1"/>
</dbReference>
<evidence type="ECO:0000313" key="3">
    <source>
        <dbReference type="Proteomes" id="UP000622533"/>
    </source>
</evidence>
<keyword evidence="3" id="KW-1185">Reference proteome</keyword>
<comment type="caution">
    <text evidence="2">The sequence shown here is derived from an EMBL/GenBank/DDBJ whole genome shotgun (WGS) entry which is preliminary data.</text>
</comment>
<organism evidence="2 3">
    <name type="scientific">Desmonostoc muscorum LEGE 12446</name>
    <dbReference type="NCBI Taxonomy" id="1828758"/>
    <lineage>
        <taxon>Bacteria</taxon>
        <taxon>Bacillati</taxon>
        <taxon>Cyanobacteriota</taxon>
        <taxon>Cyanophyceae</taxon>
        <taxon>Nostocales</taxon>
        <taxon>Nostocaceae</taxon>
        <taxon>Desmonostoc</taxon>
    </lineage>
</organism>
<feature type="domain" description="Hfq-related" evidence="1">
    <location>
        <begin position="9"/>
        <end position="69"/>
    </location>
</feature>
<sequence length="72" mass="8163">MITEFDTSLPSIRQVQSLIKQTTPAEFKLLTGDVITGRVLWQDPHCVCIVDENSEQTTIWKQAIAYIKPKTS</sequence>
<dbReference type="AlphaFoldDB" id="A0A8J6ZRA1"/>
<gene>
    <name evidence="2" type="ORF">IQ276_02985</name>
</gene>
<dbReference type="SUPFAM" id="SSF50182">
    <property type="entry name" value="Sm-like ribonucleoproteins"/>
    <property type="match status" value="1"/>
</dbReference>
<dbReference type="Pfam" id="PF21979">
    <property type="entry name" value="Hfq_1"/>
    <property type="match status" value="1"/>
</dbReference>